<organism evidence="6 7">
    <name type="scientific">Anaeroselena agilis</name>
    <dbReference type="NCBI Taxonomy" id="3063788"/>
    <lineage>
        <taxon>Bacteria</taxon>
        <taxon>Bacillati</taxon>
        <taxon>Bacillota</taxon>
        <taxon>Negativicutes</taxon>
        <taxon>Acetonemataceae</taxon>
        <taxon>Anaeroselena</taxon>
    </lineage>
</organism>
<accession>A0ABU3NY37</accession>
<dbReference type="SUPFAM" id="SSF46973">
    <property type="entry name" value="Enzyme IIa from lactose specific PTS, IIa-lac"/>
    <property type="match status" value="1"/>
</dbReference>
<dbReference type="EMBL" id="JAUOZS010000001">
    <property type="protein sequence ID" value="MDT8901718.1"/>
    <property type="molecule type" value="Genomic_DNA"/>
</dbReference>
<evidence type="ECO:0000256" key="1">
    <source>
        <dbReference type="ARBA" id="ARBA00022448"/>
    </source>
</evidence>
<name>A0ABU3NY37_9FIRM</name>
<evidence type="ECO:0000256" key="3">
    <source>
        <dbReference type="ARBA" id="ARBA00022679"/>
    </source>
</evidence>
<dbReference type="PROSITE" id="PS51095">
    <property type="entry name" value="PTS_EIIA_TYPE_3"/>
    <property type="match status" value="1"/>
</dbReference>
<dbReference type="Pfam" id="PF02255">
    <property type="entry name" value="PTS_IIA"/>
    <property type="match status" value="1"/>
</dbReference>
<proteinExistence type="predicted"/>
<evidence type="ECO:0000256" key="2">
    <source>
        <dbReference type="ARBA" id="ARBA00022597"/>
    </source>
</evidence>
<gene>
    <name evidence="6" type="ORF">Q4T40_10725</name>
</gene>
<dbReference type="PIRSF" id="PIRSF000699">
    <property type="entry name" value="PTS_IILac_III"/>
    <property type="match status" value="1"/>
</dbReference>
<evidence type="ECO:0000313" key="6">
    <source>
        <dbReference type="EMBL" id="MDT8901718.1"/>
    </source>
</evidence>
<keyword evidence="2" id="KW-0762">Sugar transport</keyword>
<dbReference type="InterPro" id="IPR003188">
    <property type="entry name" value="PTS_IIA_lac/cel"/>
</dbReference>
<dbReference type="RefSeq" id="WP_413780222.1">
    <property type="nucleotide sequence ID" value="NZ_JAUOZS010000001.1"/>
</dbReference>
<protein>
    <submittedName>
        <fullName evidence="6">PTS lactose/cellobiose transporter subunit IIA</fullName>
    </submittedName>
</protein>
<keyword evidence="7" id="KW-1185">Reference proteome</keyword>
<dbReference type="PANTHER" id="PTHR34382">
    <property type="entry name" value="PTS SYSTEM N,N'-DIACETYLCHITOBIOSE-SPECIFIC EIIA COMPONENT"/>
    <property type="match status" value="1"/>
</dbReference>
<keyword evidence="4" id="KW-0598">Phosphotransferase system</keyword>
<evidence type="ECO:0000313" key="7">
    <source>
        <dbReference type="Proteomes" id="UP001254848"/>
    </source>
</evidence>
<evidence type="ECO:0000256" key="4">
    <source>
        <dbReference type="ARBA" id="ARBA00022683"/>
    </source>
</evidence>
<keyword evidence="3" id="KW-0808">Transferase</keyword>
<dbReference type="Proteomes" id="UP001254848">
    <property type="component" value="Unassembled WGS sequence"/>
</dbReference>
<comment type="caution">
    <text evidence="6">The sequence shown here is derived from an EMBL/GenBank/DDBJ whole genome shotgun (WGS) entry which is preliminary data.</text>
</comment>
<dbReference type="Gene3D" id="1.20.58.80">
    <property type="entry name" value="Phosphotransferase system, lactose/cellobiose-type IIA subunit"/>
    <property type="match status" value="1"/>
</dbReference>
<evidence type="ECO:0000256" key="5">
    <source>
        <dbReference type="PROSITE-ProRule" id="PRU00418"/>
    </source>
</evidence>
<keyword evidence="1" id="KW-0813">Transport</keyword>
<feature type="modified residue" description="Phosphohistidine; by HPr" evidence="5">
    <location>
        <position position="74"/>
    </location>
</feature>
<sequence length="110" mass="12013">MTETVIFEIILHAGNARAEAYDALAAARAGDFAKAAGHLVRAEEEIGVAHRAQADTIQREAAGEKQDITLLFVHAQDHLMTAVAEKNLITHMIEQEKTIRDLAARLEAAR</sequence>
<reference evidence="6 7" key="1">
    <citation type="submission" date="2023-07" db="EMBL/GenBank/DDBJ databases">
        <title>The novel representative of Negativicutes class, Anaeroselena agilis gen. nov. sp. nov.</title>
        <authorList>
            <person name="Prokofeva M.I."/>
            <person name="Elcheninov A.G."/>
            <person name="Klyukina A."/>
            <person name="Kublanov I.V."/>
            <person name="Frolov E.N."/>
            <person name="Podosokorskaya O.A."/>
        </authorList>
    </citation>
    <scope>NUCLEOTIDE SEQUENCE [LARGE SCALE GENOMIC DNA]</scope>
    <source>
        <strain evidence="6 7">4137-cl</strain>
    </source>
</reference>
<dbReference type="InterPro" id="IPR036542">
    <property type="entry name" value="PTS_IIA_lac/cel_sf"/>
</dbReference>
<dbReference type="PANTHER" id="PTHR34382:SF7">
    <property type="entry name" value="PTS SYSTEM N,N'-DIACETYLCHITOBIOSE-SPECIFIC EIIA COMPONENT"/>
    <property type="match status" value="1"/>
</dbReference>